<dbReference type="InterPro" id="IPR001789">
    <property type="entry name" value="Sig_transdc_resp-reg_receiver"/>
</dbReference>
<evidence type="ECO:0000256" key="2">
    <source>
        <dbReference type="ARBA" id="ARBA00022490"/>
    </source>
</evidence>
<evidence type="ECO:0000259" key="10">
    <source>
        <dbReference type="PROSITE" id="PS50110"/>
    </source>
</evidence>
<keyword evidence="6" id="KW-0238">DNA-binding</keyword>
<gene>
    <name evidence="11" type="ORF">P0Y55_00490</name>
</gene>
<proteinExistence type="predicted"/>
<evidence type="ECO:0000256" key="6">
    <source>
        <dbReference type="ARBA" id="ARBA00023125"/>
    </source>
</evidence>
<evidence type="ECO:0000256" key="8">
    <source>
        <dbReference type="PROSITE-ProRule" id="PRU00169"/>
    </source>
</evidence>
<feature type="domain" description="HTH araC/xylS-type" evidence="9">
    <location>
        <begin position="243"/>
        <end position="341"/>
    </location>
</feature>
<dbReference type="InterPro" id="IPR051552">
    <property type="entry name" value="HptR"/>
</dbReference>
<dbReference type="Gene3D" id="3.40.50.2300">
    <property type="match status" value="1"/>
</dbReference>
<dbReference type="GO" id="GO:0043565">
    <property type="term" value="F:sequence-specific DNA binding"/>
    <property type="evidence" value="ECO:0007669"/>
    <property type="project" value="InterPro"/>
</dbReference>
<evidence type="ECO:0000256" key="7">
    <source>
        <dbReference type="ARBA" id="ARBA00023163"/>
    </source>
</evidence>
<evidence type="ECO:0000256" key="1">
    <source>
        <dbReference type="ARBA" id="ARBA00004496"/>
    </source>
</evidence>
<organism evidence="11 12">
    <name type="scientific">Candidatus Cohnella colombiensis</name>
    <dbReference type="NCBI Taxonomy" id="3121368"/>
    <lineage>
        <taxon>Bacteria</taxon>
        <taxon>Bacillati</taxon>
        <taxon>Bacillota</taxon>
        <taxon>Bacilli</taxon>
        <taxon>Bacillales</taxon>
        <taxon>Paenibacillaceae</taxon>
        <taxon>Cohnella</taxon>
    </lineage>
</organism>
<dbReference type="GO" id="GO:0000160">
    <property type="term" value="P:phosphorelay signal transduction system"/>
    <property type="evidence" value="ECO:0007669"/>
    <property type="project" value="UniProtKB-KW"/>
</dbReference>
<sequence length="344" mass="40105">MYSVLLIDDEPRAIESLLYFVKWQQLGFQVCGTCDNGEDALELIMRTLPDIVVTDIQMPVMDGLELISRLQERMKTPPEIIVLSGYNEFSYARRALQLGVRHYLLKPILEDEVSEVLRRVYKSLEARLTIHLPIEAIREVRMLLEAIEALDRKKSVGLIDRMVEEIRDRPAAWTSTLINHLTLQSMKLIQQLVQYSDKFNIDQPMALIQEQGQGMKEALVLYVNQVIDFLQSAHERIQRSRLLDIDQFIVEHYRSNLSIKQVAAQFYLNPVYLGKTYHEKFGFGLLDRIHDLRIEEAQGLLRTTDLISKEVAEKVGYSQYNYFLKQFERRIGMKPMDYRASSKC</sequence>
<keyword evidence="3 8" id="KW-0597">Phosphoprotein</keyword>
<dbReference type="InterPro" id="IPR018060">
    <property type="entry name" value="HTH_AraC"/>
</dbReference>
<evidence type="ECO:0000256" key="4">
    <source>
        <dbReference type="ARBA" id="ARBA00023012"/>
    </source>
</evidence>
<evidence type="ECO:0000313" key="12">
    <source>
        <dbReference type="Proteomes" id="UP001178662"/>
    </source>
</evidence>
<keyword evidence="4" id="KW-0902">Two-component regulatory system</keyword>
<dbReference type="SMART" id="SM00448">
    <property type="entry name" value="REC"/>
    <property type="match status" value="1"/>
</dbReference>
<comment type="subcellular location">
    <subcellularLocation>
        <location evidence="1">Cytoplasm</location>
    </subcellularLocation>
</comment>
<dbReference type="EMBL" id="CP119317">
    <property type="protein sequence ID" value="WEK54592.1"/>
    <property type="molecule type" value="Genomic_DNA"/>
</dbReference>
<dbReference type="SUPFAM" id="SSF52172">
    <property type="entry name" value="CheY-like"/>
    <property type="match status" value="1"/>
</dbReference>
<dbReference type="Pfam" id="PF00072">
    <property type="entry name" value="Response_reg"/>
    <property type="match status" value="1"/>
</dbReference>
<dbReference type="PANTHER" id="PTHR42713:SF3">
    <property type="entry name" value="TRANSCRIPTIONAL REGULATORY PROTEIN HPTR"/>
    <property type="match status" value="1"/>
</dbReference>
<dbReference type="Pfam" id="PF12833">
    <property type="entry name" value="HTH_18"/>
    <property type="match status" value="1"/>
</dbReference>
<dbReference type="PANTHER" id="PTHR42713">
    <property type="entry name" value="HISTIDINE KINASE-RELATED"/>
    <property type="match status" value="1"/>
</dbReference>
<evidence type="ECO:0000256" key="3">
    <source>
        <dbReference type="ARBA" id="ARBA00022553"/>
    </source>
</evidence>
<name>A0AA95JD47_9BACL</name>
<evidence type="ECO:0000259" key="9">
    <source>
        <dbReference type="PROSITE" id="PS01124"/>
    </source>
</evidence>
<accession>A0AA95JD47</accession>
<protein>
    <submittedName>
        <fullName evidence="11">Response regulator</fullName>
    </submittedName>
</protein>
<reference evidence="11" key="1">
    <citation type="submission" date="2023-03" db="EMBL/GenBank/DDBJ databases">
        <title>Andean soil-derived lignocellulolytic bacterial consortium as a source of novel taxa and putative plastic-active enzymes.</title>
        <authorList>
            <person name="Diaz-Garcia L."/>
            <person name="Chuvochina M."/>
            <person name="Feuerriegel G."/>
            <person name="Bunk B."/>
            <person name="Sproer C."/>
            <person name="Streit W.R."/>
            <person name="Rodriguez L.M."/>
            <person name="Overmann J."/>
            <person name="Jimenez D.J."/>
        </authorList>
    </citation>
    <scope>NUCLEOTIDE SEQUENCE</scope>
    <source>
        <strain evidence="11">MAG 2441</strain>
    </source>
</reference>
<keyword evidence="12" id="KW-1185">Reference proteome</keyword>
<dbReference type="PROSITE" id="PS50110">
    <property type="entry name" value="RESPONSE_REGULATORY"/>
    <property type="match status" value="1"/>
</dbReference>
<dbReference type="PROSITE" id="PS01124">
    <property type="entry name" value="HTH_ARAC_FAMILY_2"/>
    <property type="match status" value="1"/>
</dbReference>
<dbReference type="GO" id="GO:0005737">
    <property type="term" value="C:cytoplasm"/>
    <property type="evidence" value="ECO:0007669"/>
    <property type="project" value="UniProtKB-SubCell"/>
</dbReference>
<dbReference type="InterPro" id="IPR011006">
    <property type="entry name" value="CheY-like_superfamily"/>
</dbReference>
<evidence type="ECO:0000313" key="11">
    <source>
        <dbReference type="EMBL" id="WEK54592.1"/>
    </source>
</evidence>
<dbReference type="InterPro" id="IPR009057">
    <property type="entry name" value="Homeodomain-like_sf"/>
</dbReference>
<dbReference type="GO" id="GO:0003700">
    <property type="term" value="F:DNA-binding transcription factor activity"/>
    <property type="evidence" value="ECO:0007669"/>
    <property type="project" value="InterPro"/>
</dbReference>
<keyword evidence="5" id="KW-0805">Transcription regulation</keyword>
<dbReference type="Proteomes" id="UP001178662">
    <property type="component" value="Chromosome"/>
</dbReference>
<dbReference type="AlphaFoldDB" id="A0AA95JD47"/>
<feature type="domain" description="Response regulatory" evidence="10">
    <location>
        <begin position="3"/>
        <end position="121"/>
    </location>
</feature>
<evidence type="ECO:0000256" key="5">
    <source>
        <dbReference type="ARBA" id="ARBA00023015"/>
    </source>
</evidence>
<dbReference type="SMART" id="SM00342">
    <property type="entry name" value="HTH_ARAC"/>
    <property type="match status" value="1"/>
</dbReference>
<keyword evidence="2" id="KW-0963">Cytoplasm</keyword>
<feature type="modified residue" description="4-aspartylphosphate" evidence="8">
    <location>
        <position position="55"/>
    </location>
</feature>
<dbReference type="Gene3D" id="1.10.10.60">
    <property type="entry name" value="Homeodomain-like"/>
    <property type="match status" value="2"/>
</dbReference>
<keyword evidence="7" id="KW-0804">Transcription</keyword>
<dbReference type="SUPFAM" id="SSF46689">
    <property type="entry name" value="Homeodomain-like"/>
    <property type="match status" value="1"/>
</dbReference>
<dbReference type="CDD" id="cd17536">
    <property type="entry name" value="REC_YesN-like"/>
    <property type="match status" value="1"/>
</dbReference>